<feature type="region of interest" description="Disordered" evidence="1">
    <location>
        <begin position="156"/>
        <end position="230"/>
    </location>
</feature>
<evidence type="ECO:0000256" key="1">
    <source>
        <dbReference type="SAM" id="MobiDB-lite"/>
    </source>
</evidence>
<dbReference type="EMBL" id="CADCVG010000091">
    <property type="protein sequence ID" value="CAA9459873.1"/>
    <property type="molecule type" value="Genomic_DNA"/>
</dbReference>
<name>A0A6J4RA39_9ACTN</name>
<feature type="region of interest" description="Disordered" evidence="1">
    <location>
        <begin position="1"/>
        <end position="59"/>
    </location>
</feature>
<evidence type="ECO:0000313" key="2">
    <source>
        <dbReference type="EMBL" id="CAA9459873.1"/>
    </source>
</evidence>
<feature type="non-terminal residue" evidence="2">
    <location>
        <position position="1"/>
    </location>
</feature>
<organism evidence="2">
    <name type="scientific">uncultured Rubrobacteraceae bacterium</name>
    <dbReference type="NCBI Taxonomy" id="349277"/>
    <lineage>
        <taxon>Bacteria</taxon>
        <taxon>Bacillati</taxon>
        <taxon>Actinomycetota</taxon>
        <taxon>Rubrobacteria</taxon>
        <taxon>Rubrobacterales</taxon>
        <taxon>Rubrobacteraceae</taxon>
        <taxon>environmental samples</taxon>
    </lineage>
</organism>
<feature type="compositionally biased region" description="Basic residues" evidence="1">
    <location>
        <begin position="180"/>
        <end position="190"/>
    </location>
</feature>
<gene>
    <name evidence="2" type="ORF">AVDCRST_MAG14-2242</name>
</gene>
<accession>A0A6J4RA39</accession>
<dbReference type="AlphaFoldDB" id="A0A6J4RA39"/>
<proteinExistence type="predicted"/>
<feature type="non-terminal residue" evidence="2">
    <location>
        <position position="230"/>
    </location>
</feature>
<sequence length="230" mass="26000">GLHPPPRNLRPDHRLRGGVSGRGRRRLRDGNATQRRARKPAGERPDPGRTRAGLCGAGRGVASRHERLFTRGLYPPGDEHARPLLPRLLRGANFRPGSLLRALLHQRHRGWAGTAVLRGPEQPGGRGVRGHLRSGGRRLRFRGEARYVLHAGSHHKPAAFYNRDQPGHRRDDPWGEQYRSRRRPRGRPRLRLPDGPNCLLPQEARRHSSHPRCLRSRSPPSGRLVSLRSL</sequence>
<reference evidence="2" key="1">
    <citation type="submission" date="2020-02" db="EMBL/GenBank/DDBJ databases">
        <authorList>
            <person name="Meier V. D."/>
        </authorList>
    </citation>
    <scope>NUCLEOTIDE SEQUENCE</scope>
    <source>
        <strain evidence="2">AVDCRST_MAG14</strain>
    </source>
</reference>
<feature type="compositionally biased region" description="Basic and acidic residues" evidence="1">
    <location>
        <begin position="40"/>
        <end position="49"/>
    </location>
</feature>
<protein>
    <submittedName>
        <fullName evidence="2">Uncharacterized protein</fullName>
    </submittedName>
</protein>